<evidence type="ECO:0000256" key="2">
    <source>
        <dbReference type="ARBA" id="ARBA00004922"/>
    </source>
</evidence>
<feature type="transmembrane region" description="Helical" evidence="12">
    <location>
        <begin position="38"/>
        <end position="60"/>
    </location>
</feature>
<keyword evidence="14" id="KW-1185">Reference proteome</keyword>
<comment type="pathway">
    <text evidence="2">Protein modification; protein glycosylation.</text>
</comment>
<dbReference type="GO" id="GO:0005789">
    <property type="term" value="C:endoplasmic reticulum membrane"/>
    <property type="evidence" value="ECO:0007669"/>
    <property type="project" value="UniProtKB-SubCell"/>
</dbReference>
<organism evidence="13 14">
    <name type="scientific">Smittium megazygosporum</name>
    <dbReference type="NCBI Taxonomy" id="133381"/>
    <lineage>
        <taxon>Eukaryota</taxon>
        <taxon>Fungi</taxon>
        <taxon>Fungi incertae sedis</taxon>
        <taxon>Zoopagomycota</taxon>
        <taxon>Kickxellomycotina</taxon>
        <taxon>Harpellomycetes</taxon>
        <taxon>Harpellales</taxon>
        <taxon>Legeriomycetaceae</taxon>
        <taxon>Smittium</taxon>
    </lineage>
</organism>
<keyword evidence="6 12" id="KW-0812">Transmembrane</keyword>
<evidence type="ECO:0000256" key="3">
    <source>
        <dbReference type="ARBA" id="ARBA00007063"/>
    </source>
</evidence>
<sequence length="222" mass="25708">MFSIPVFNIIAATGVQKFLGPSSSSLQKSKKSYLLRKYFVNLVLLAMFSTNLLFSFISAFNYPGAYALKSLHEIESQTLNASVHIDTYSAMTGVSRFGERRSDWEYSKTENLGLDEFSTYTYLLTNNPQAHTNQFQKIAEVYGYDSISKEGIYSTLRSLKKPHMISYQKFIFDSESNTFFNFIKLGPKIWLLKNRNLISNYTEPEFEKEKEKVLKIIPFFKY</sequence>
<comment type="catalytic activity">
    <reaction evidence="11">
        <text>an alpha-D-Man-(1-&gt;2)-alpha-D-Man-(1-&gt;2)-alpha-D-Man-(1-&gt;3)-[alpha-D-Man-(1-&gt;2)-alpha-D-Man-(1-&gt;3)-alpha-D-Man-(1-&gt;6)]-beta-D-Man-(1-&gt;4)-beta-D-GlcNAc-(1-&gt;4)-alpha-D-GlcNAc-diphospho-di-trans,poly-cis-dolichol + a di-trans,poly-cis-dolichyl beta-D-mannosyl phosphate = an alpha-D-Man-(1-&gt;2)-alpha-D-Man-(1-&gt;2)-alpha-D-Man-(1-&gt;3)-[alpha-D-Man-(1-&gt;2)-alpha-D-Man-(1-&gt;3)-[alpha-D-Man-(1-&gt;6)]-alpha-D-Man-(1-&gt;6)]-beta-D-Man-(1-&gt;4)-beta-D-GlcNAc-(1-&gt;4)-alpha-D-GlcNAc-diphospho-di-trans,poly-cis-dolichol + a di-trans,poly-cis-dolichyl phosphate + H(+)</text>
        <dbReference type="Rhea" id="RHEA:29535"/>
        <dbReference type="Rhea" id="RHEA-COMP:19498"/>
        <dbReference type="Rhea" id="RHEA-COMP:19501"/>
        <dbReference type="Rhea" id="RHEA-COMP:19518"/>
        <dbReference type="Rhea" id="RHEA-COMP:19519"/>
        <dbReference type="ChEBI" id="CHEBI:15378"/>
        <dbReference type="ChEBI" id="CHEBI:57683"/>
        <dbReference type="ChEBI" id="CHEBI:58211"/>
        <dbReference type="ChEBI" id="CHEBI:132517"/>
        <dbReference type="ChEBI" id="CHEBI:132519"/>
        <dbReference type="EC" id="2.4.1.260"/>
    </reaction>
    <physiologicalReaction direction="left-to-right" evidence="11">
        <dbReference type="Rhea" id="RHEA:29536"/>
    </physiologicalReaction>
</comment>
<proteinExistence type="inferred from homology"/>
<protein>
    <recommendedName>
        <fullName evidence="12">Mannosyltransferase</fullName>
        <ecNumber evidence="12">2.4.1.-</ecNumber>
    </recommendedName>
</protein>
<keyword evidence="8 12" id="KW-1133">Transmembrane helix</keyword>
<evidence type="ECO:0000256" key="5">
    <source>
        <dbReference type="ARBA" id="ARBA00022679"/>
    </source>
</evidence>
<dbReference type="AlphaFoldDB" id="A0A2T9ZKT5"/>
<name>A0A2T9ZKT5_9FUNG</name>
<comment type="subcellular location">
    <subcellularLocation>
        <location evidence="1 12">Endoplasmic reticulum membrane</location>
        <topology evidence="1 12">Multi-pass membrane protein</topology>
    </subcellularLocation>
</comment>
<dbReference type="InterPro" id="IPR005599">
    <property type="entry name" value="GPI_mannosylTrfase"/>
</dbReference>
<dbReference type="PANTHER" id="PTHR22760">
    <property type="entry name" value="GLYCOSYLTRANSFERASE"/>
    <property type="match status" value="1"/>
</dbReference>
<keyword evidence="4 12" id="KW-0328">Glycosyltransferase</keyword>
<reference evidence="13 14" key="1">
    <citation type="journal article" date="2018" name="MBio">
        <title>Comparative Genomics Reveals the Core Gene Toolbox for the Fungus-Insect Symbiosis.</title>
        <authorList>
            <person name="Wang Y."/>
            <person name="Stata M."/>
            <person name="Wang W."/>
            <person name="Stajich J.E."/>
            <person name="White M.M."/>
            <person name="Moncalvo J.M."/>
        </authorList>
    </citation>
    <scope>NUCLEOTIDE SEQUENCE [LARGE SCALE GENOMIC DNA]</scope>
    <source>
        <strain evidence="13 14">SC-DP-2</strain>
    </source>
</reference>
<dbReference type="GO" id="GO:0006487">
    <property type="term" value="P:protein N-linked glycosylation"/>
    <property type="evidence" value="ECO:0007669"/>
    <property type="project" value="TreeGrafter"/>
</dbReference>
<dbReference type="PANTHER" id="PTHR22760:SF1">
    <property type="entry name" value="DOL-P-MAN:MAN(7)GLCNAC(2)-PP-DOL ALPHA-1,6-MANNOSYLTRANSFERASE"/>
    <property type="match status" value="1"/>
</dbReference>
<evidence type="ECO:0000313" key="14">
    <source>
        <dbReference type="Proteomes" id="UP000245609"/>
    </source>
</evidence>
<dbReference type="GO" id="GO:0052917">
    <property type="term" value="F:dol-P-Man:Man(7)GlcNAc(2)-PP-Dol alpha-1,6-mannosyltransferase activity"/>
    <property type="evidence" value="ECO:0007669"/>
    <property type="project" value="UniProtKB-EC"/>
</dbReference>
<keyword evidence="5" id="KW-0808">Transferase</keyword>
<gene>
    <name evidence="13" type="ORF">BB560_000292</name>
</gene>
<dbReference type="STRING" id="133381.A0A2T9ZKT5"/>
<dbReference type="Proteomes" id="UP000245609">
    <property type="component" value="Unassembled WGS sequence"/>
</dbReference>
<evidence type="ECO:0000256" key="10">
    <source>
        <dbReference type="ARBA" id="ARBA00044721"/>
    </source>
</evidence>
<comment type="similarity">
    <text evidence="3 12">Belongs to the glycosyltransferase 22 family.</text>
</comment>
<evidence type="ECO:0000256" key="11">
    <source>
        <dbReference type="ARBA" id="ARBA00048899"/>
    </source>
</evidence>
<comment type="caution">
    <text evidence="13">The sequence shown here is derived from an EMBL/GenBank/DDBJ whole genome shotgun (WGS) entry which is preliminary data.</text>
</comment>
<evidence type="ECO:0000256" key="6">
    <source>
        <dbReference type="ARBA" id="ARBA00022692"/>
    </source>
</evidence>
<comment type="function">
    <text evidence="10">Mannosyltransferase that operates in the biosynthetic pathway of dolichol-linked oligosaccharides, the glycan precursors employed in protein asparagine (N)-glycosylation. The assembly of dolichol-linked oligosaccharides begins on the cytosolic side of the endoplasmic reticulum membrane and finishes in its lumen. The sequential addition of sugars to dolichol pyrophosphate produces dolichol-linked oligosaccharides containing fourteen sugars, including two GlcNAcs, nine mannoses and three glucoses. Once assembled, the oligosaccharide is transferred from the lipid to nascent proteins by oligosaccharyltransferases. In the lumen of the endoplasmic reticulum, adds the eighth mannose residue in an alpha-1,6 linkage onto Man(7)GlcNAc(2)-PP-dolichol to produce Man(8)GlcNAc(2)-PP-dolichol.</text>
</comment>
<dbReference type="UniPathway" id="UPA00378"/>
<evidence type="ECO:0000256" key="7">
    <source>
        <dbReference type="ARBA" id="ARBA00022824"/>
    </source>
</evidence>
<dbReference type="OrthoDB" id="19039at2759"/>
<evidence type="ECO:0000256" key="9">
    <source>
        <dbReference type="ARBA" id="ARBA00023136"/>
    </source>
</evidence>
<dbReference type="EMBL" id="MBFS01000028">
    <property type="protein sequence ID" value="PVV05199.1"/>
    <property type="molecule type" value="Genomic_DNA"/>
</dbReference>
<dbReference type="EC" id="2.4.1.-" evidence="12"/>
<evidence type="ECO:0000256" key="12">
    <source>
        <dbReference type="RuleBase" id="RU363075"/>
    </source>
</evidence>
<evidence type="ECO:0000313" key="13">
    <source>
        <dbReference type="EMBL" id="PVV05199.1"/>
    </source>
</evidence>
<accession>A0A2T9ZKT5</accession>
<evidence type="ECO:0000256" key="4">
    <source>
        <dbReference type="ARBA" id="ARBA00022676"/>
    </source>
</evidence>
<keyword evidence="9 12" id="KW-0472">Membrane</keyword>
<evidence type="ECO:0000256" key="1">
    <source>
        <dbReference type="ARBA" id="ARBA00004477"/>
    </source>
</evidence>
<keyword evidence="7 12" id="KW-0256">Endoplasmic reticulum</keyword>
<evidence type="ECO:0000256" key="8">
    <source>
        <dbReference type="ARBA" id="ARBA00022989"/>
    </source>
</evidence>
<comment type="caution">
    <text evidence="12">Lacks conserved residue(s) required for the propagation of feature annotation.</text>
</comment>